<keyword evidence="2" id="KW-0472">Membrane</keyword>
<dbReference type="EMBL" id="JBHSGO010000099">
    <property type="protein sequence ID" value="MFC4665687.1"/>
    <property type="molecule type" value="Genomic_DNA"/>
</dbReference>
<dbReference type="Gene3D" id="2.170.130.10">
    <property type="entry name" value="TonB-dependent receptor, plug domain"/>
    <property type="match status" value="1"/>
</dbReference>
<comment type="subcellular location">
    <subcellularLocation>
        <location evidence="1">Cell outer membrane</location>
    </subcellularLocation>
</comment>
<protein>
    <submittedName>
        <fullName evidence="7">TonB-dependent receptor domain-containing protein</fullName>
    </submittedName>
</protein>
<keyword evidence="3" id="KW-0998">Cell outer membrane</keyword>
<keyword evidence="8" id="KW-1185">Reference proteome</keyword>
<evidence type="ECO:0000259" key="5">
    <source>
        <dbReference type="Pfam" id="PF07715"/>
    </source>
</evidence>
<accession>A0ABV9K6T5</accession>
<feature type="domain" description="Outer membrane protein beta-barrel" evidence="6">
    <location>
        <begin position="253"/>
        <end position="664"/>
    </location>
</feature>
<dbReference type="PANTHER" id="PTHR40980">
    <property type="entry name" value="PLUG DOMAIN-CONTAINING PROTEIN"/>
    <property type="match status" value="1"/>
</dbReference>
<evidence type="ECO:0000256" key="1">
    <source>
        <dbReference type="ARBA" id="ARBA00004442"/>
    </source>
</evidence>
<dbReference type="RefSeq" id="WP_380078042.1">
    <property type="nucleotide sequence ID" value="NZ_JBHSGO010000099.1"/>
</dbReference>
<dbReference type="InterPro" id="IPR036942">
    <property type="entry name" value="Beta-barrel_TonB_sf"/>
</dbReference>
<dbReference type="SUPFAM" id="SSF56935">
    <property type="entry name" value="Porins"/>
    <property type="match status" value="1"/>
</dbReference>
<reference evidence="8" key="1">
    <citation type="journal article" date="2019" name="Int. J. Syst. Evol. Microbiol.">
        <title>The Global Catalogue of Microorganisms (GCM) 10K type strain sequencing project: providing services to taxonomists for standard genome sequencing and annotation.</title>
        <authorList>
            <consortium name="The Broad Institute Genomics Platform"/>
            <consortium name="The Broad Institute Genome Sequencing Center for Infectious Disease"/>
            <person name="Wu L."/>
            <person name="Ma J."/>
        </authorList>
    </citation>
    <scope>NUCLEOTIDE SEQUENCE [LARGE SCALE GENOMIC DNA]</scope>
    <source>
        <strain evidence="8">CGMCC 4.7357</strain>
    </source>
</reference>
<evidence type="ECO:0000313" key="7">
    <source>
        <dbReference type="EMBL" id="MFC4665687.1"/>
    </source>
</evidence>
<dbReference type="InterPro" id="IPR037066">
    <property type="entry name" value="Plug_dom_sf"/>
</dbReference>
<evidence type="ECO:0000256" key="3">
    <source>
        <dbReference type="ARBA" id="ARBA00023237"/>
    </source>
</evidence>
<evidence type="ECO:0000256" key="4">
    <source>
        <dbReference type="SAM" id="MobiDB-lite"/>
    </source>
</evidence>
<dbReference type="InterPro" id="IPR041700">
    <property type="entry name" value="OMP_b-brl_3"/>
</dbReference>
<evidence type="ECO:0000259" key="6">
    <source>
        <dbReference type="Pfam" id="PF14905"/>
    </source>
</evidence>
<keyword evidence="7" id="KW-0675">Receptor</keyword>
<dbReference type="Proteomes" id="UP001596020">
    <property type="component" value="Unassembled WGS sequence"/>
</dbReference>
<comment type="caution">
    <text evidence="7">The sequence shown here is derived from an EMBL/GenBank/DDBJ whole genome shotgun (WGS) entry which is preliminary data.</text>
</comment>
<dbReference type="Pfam" id="PF07715">
    <property type="entry name" value="Plug"/>
    <property type="match status" value="1"/>
</dbReference>
<gene>
    <name evidence="7" type="ORF">ACFO3G_03540</name>
</gene>
<evidence type="ECO:0000256" key="2">
    <source>
        <dbReference type="ARBA" id="ARBA00023136"/>
    </source>
</evidence>
<sequence>MEIDRLAYNLKEDKESRGKSLLEMLRKVPLVTVDGQGNIQIKGSSNYKIYINGKPNPIMDQDPQIVLRSIPASTIKKVEVITDPGVKYDAEGVGAILNIVTDTQTGDGVTGNISLNASYPLGLNSSLYLALKKGKFGLSTNLVGYMGSQKNMDTYVNYRNYSTGIMSGEAMTADNKYLGLYGNILMSYEIDKKNLLTINTNLRPGKALFESNGETKSFSLRGQEEPTLIGLNKTYNKVNGTYGSVSTGLDYQHSTDLQGELLTFSYRYNYTPNSSDQKYFLSTSDPINNTSKDSKTWNKIDAGMNEHSLQVDYVRPIKSSSIIEAGTKYIYRRSTSEPNNKYFDEESNSWNKTPTSLIDMNGSKFLHSYNIYSAYLAYSYKMNNWSVKTGVRGEIGKLNVEYSNNTKENFGKSYFDWIPEVTLDWKPTQQQQIKVNYNFRINRPNIDMLNPYEKIESNYLIKKGNPKLKPEKYHTVTLSYNLFLPKVITTLSAYYSFANNGIQAHYIQGKNGVQYSTFDNIAKKKNPGFNGFINWSATSWLRLITNFSVNYNQWESKELKKEINSWGSSTWIGAMITLKNDWFININGGFYKGANTLQTKYSTMYYDNYSVSKAFFNQKLTVSMIVSNPFRENIKYTRTTDNGQAISITDIRYPGRTFSLNLSYRFGSLKSQIKRTVRTIENDDIMQNNDSSQGIGGQQGGGRGM</sequence>
<name>A0ABV9K6T5_9PORP</name>
<feature type="compositionally biased region" description="Gly residues" evidence="4">
    <location>
        <begin position="694"/>
        <end position="705"/>
    </location>
</feature>
<organism evidence="7 8">
    <name type="scientific">Falsiporphyromonas endometrii</name>
    <dbReference type="NCBI Taxonomy" id="1387297"/>
    <lineage>
        <taxon>Bacteria</taxon>
        <taxon>Pseudomonadati</taxon>
        <taxon>Bacteroidota</taxon>
        <taxon>Bacteroidia</taxon>
        <taxon>Bacteroidales</taxon>
        <taxon>Porphyromonadaceae</taxon>
        <taxon>Falsiporphyromonas</taxon>
    </lineage>
</organism>
<dbReference type="Gene3D" id="2.40.170.20">
    <property type="entry name" value="TonB-dependent receptor, beta-barrel domain"/>
    <property type="match status" value="1"/>
</dbReference>
<feature type="region of interest" description="Disordered" evidence="4">
    <location>
        <begin position="683"/>
        <end position="705"/>
    </location>
</feature>
<dbReference type="Pfam" id="PF14905">
    <property type="entry name" value="OMP_b-brl_3"/>
    <property type="match status" value="1"/>
</dbReference>
<dbReference type="InterPro" id="IPR012910">
    <property type="entry name" value="Plug_dom"/>
</dbReference>
<proteinExistence type="predicted"/>
<feature type="domain" description="TonB-dependent receptor plug" evidence="5">
    <location>
        <begin position="14"/>
        <end position="95"/>
    </location>
</feature>
<dbReference type="PANTHER" id="PTHR40980:SF4">
    <property type="entry name" value="TONB-DEPENDENT RECEPTOR-LIKE BETA-BARREL DOMAIN-CONTAINING PROTEIN"/>
    <property type="match status" value="1"/>
</dbReference>
<evidence type="ECO:0000313" key="8">
    <source>
        <dbReference type="Proteomes" id="UP001596020"/>
    </source>
</evidence>